<dbReference type="InterPro" id="IPR047319">
    <property type="entry name" value="DCAF15_C"/>
</dbReference>
<feature type="domain" description="DDB1- and CUL4-associated factor 15 WD40 repeat-containing" evidence="2">
    <location>
        <begin position="86"/>
        <end position="291"/>
    </location>
</feature>
<dbReference type="Proteomes" id="UP001378592">
    <property type="component" value="Unassembled WGS sequence"/>
</dbReference>
<name>A0AAN9W3C4_9ORTH</name>
<dbReference type="AlphaFoldDB" id="A0AAN9W3C4"/>
<dbReference type="InterPro" id="IPR038914">
    <property type="entry name" value="DCAF15"/>
</dbReference>
<feature type="compositionally biased region" description="Acidic residues" evidence="1">
    <location>
        <begin position="1"/>
        <end position="16"/>
    </location>
</feature>
<feature type="region of interest" description="Disordered" evidence="1">
    <location>
        <begin position="613"/>
        <end position="641"/>
    </location>
</feature>
<dbReference type="Pfam" id="PF14939">
    <property type="entry name" value="DCAF15_WD40"/>
    <property type="match status" value="1"/>
</dbReference>
<evidence type="ECO:0000256" key="1">
    <source>
        <dbReference type="SAM" id="MobiDB-lite"/>
    </source>
</evidence>
<keyword evidence="4" id="KW-1185">Reference proteome</keyword>
<evidence type="ECO:0000259" key="2">
    <source>
        <dbReference type="Pfam" id="PF14939"/>
    </source>
</evidence>
<sequence>MLSDMDMDDIESEESDCFSTVSSEESSEEVSYKAWDLHEDQSDEFRISPQSSVRVSKNNFLQKLYFREIGGFYAPHHSKNFNRMQKPSFQRIKLADILPLSASKLNHVFLGMSKCGQFLLSYTYTTEWDVMSFNTVFKYRLHWWAFTPHQKARKVSEVMLFGNHGIYSTLFIAVCQWPLDYTRVLIYGNCCETYMGSASQAERSYLTITTVPSLNKCQGCLKVAASYEEEDLAANWDSCVRFSCLKHSVTVHSTFDVVSPYPKFDPAVSMKRDGTVVFNTGNQLHVLRAELVYVDGNSPQVAARVDPMVSDSTECLAEPSNSDNTQNKSMDSLNAHELWVEESKSLPKTVNEKCSENQNGPLFSCPYNTRSHSLSPSVSSIPSEKTGECKDGANVSYNASCNLNSTSDKKYDYDEDDLDDEEITTKKGCLELDSKHFSLMSDNKAVCLDSCDMPNKLQCTRNEDGDFDKICVFTKGMGSDGCNISNKKSCDTSKQCDTSSCRSELDAVSVNCKNGKEKVSDDSYLGRVTRSQASRRNIADGSSEEDLEVEVQQYKKYLCPMEDTWGRETHTIDSTQELNISCGTINSYSESSQSTVTLMSPVQKSLLIVGPSEEGRCGQASQSHSDPKHTSSPPRRKMLRSGNPVKFYSSPMPPSQPKVHSKMAAEAEKAYEFTDDIPDTTGEKLSSYRKRRLADKKYEFIEEGEDLENIVPYRLHRRREPTRHRSPPLLISPSPVILNHRRRHHEVDSEDGHFTGQRVSSNMPYNSLSGEIHSSGNHLETDKVVLRPLNQNTSGPILLSPRDRDTVNADRTKTGNNKKPIQSDVVGVAEDLHHSTGVEAGVDNIEQSNMDPENDPGSMPAQCTVQLKRHYIEVDDELISVITDIEDDDVNEGISYHCALPLEVHGAGYVQLQMISNSKAEKLMAPCVMVLQRSFDVEQFCHKIAERLCEESGKKYWFCNDYDVEIVDVCPLSGDVLALAMMRIQATVKTKGLAKSQRHPVSSQQRRQYQGGCHFIWNLDTGDYSVVDTKPLAEVDSTEENDPWNPARDLAKQLRQELPQVPVLHSVRHVSNKPALKGVSATRYEDSDHMIELVLQ</sequence>
<dbReference type="PANTHER" id="PTHR28541">
    <property type="entry name" value="DDB1- AND CUL4-ASSOCIATED FACTOR 15"/>
    <property type="match status" value="1"/>
</dbReference>
<dbReference type="CDD" id="cd20917">
    <property type="entry name" value="DCAF15-NTD"/>
    <property type="match status" value="1"/>
</dbReference>
<protein>
    <recommendedName>
        <fullName evidence="2">DDB1- and CUL4-associated factor 15 WD40 repeat-containing domain-containing protein</fullName>
    </recommendedName>
</protein>
<organism evidence="3 4">
    <name type="scientific">Gryllus longicercus</name>
    <dbReference type="NCBI Taxonomy" id="2509291"/>
    <lineage>
        <taxon>Eukaryota</taxon>
        <taxon>Metazoa</taxon>
        <taxon>Ecdysozoa</taxon>
        <taxon>Arthropoda</taxon>
        <taxon>Hexapoda</taxon>
        <taxon>Insecta</taxon>
        <taxon>Pterygota</taxon>
        <taxon>Neoptera</taxon>
        <taxon>Polyneoptera</taxon>
        <taxon>Orthoptera</taxon>
        <taxon>Ensifera</taxon>
        <taxon>Gryllidea</taxon>
        <taxon>Grylloidea</taxon>
        <taxon>Gryllidae</taxon>
        <taxon>Gryllinae</taxon>
        <taxon>Gryllus</taxon>
    </lineage>
</organism>
<evidence type="ECO:0000313" key="3">
    <source>
        <dbReference type="EMBL" id="KAK7872737.1"/>
    </source>
</evidence>
<feature type="region of interest" description="Disordered" evidence="1">
    <location>
        <begin position="1"/>
        <end position="25"/>
    </location>
</feature>
<evidence type="ECO:0000313" key="4">
    <source>
        <dbReference type="Proteomes" id="UP001378592"/>
    </source>
</evidence>
<dbReference type="GO" id="GO:0016567">
    <property type="term" value="P:protein ubiquitination"/>
    <property type="evidence" value="ECO:0007669"/>
    <property type="project" value="InterPro"/>
</dbReference>
<dbReference type="InterPro" id="IPR032734">
    <property type="entry name" value="DCAF15_WD40"/>
</dbReference>
<feature type="compositionally biased region" description="Basic and acidic residues" evidence="1">
    <location>
        <begin position="801"/>
        <end position="813"/>
    </location>
</feature>
<dbReference type="CDD" id="cd20913">
    <property type="entry name" value="DCAF15-CTD"/>
    <property type="match status" value="1"/>
</dbReference>
<accession>A0AAN9W3C4</accession>
<feature type="region of interest" description="Disordered" evidence="1">
    <location>
        <begin position="792"/>
        <end position="820"/>
    </location>
</feature>
<dbReference type="GO" id="GO:0080008">
    <property type="term" value="C:Cul4-RING E3 ubiquitin ligase complex"/>
    <property type="evidence" value="ECO:0007669"/>
    <property type="project" value="TreeGrafter"/>
</dbReference>
<dbReference type="EMBL" id="JAZDUA010000020">
    <property type="protein sequence ID" value="KAK7872737.1"/>
    <property type="molecule type" value="Genomic_DNA"/>
</dbReference>
<proteinExistence type="predicted"/>
<reference evidence="3 4" key="1">
    <citation type="submission" date="2024-03" db="EMBL/GenBank/DDBJ databases">
        <title>The genome assembly and annotation of the cricket Gryllus longicercus Weissman &amp; Gray.</title>
        <authorList>
            <person name="Szrajer S."/>
            <person name="Gray D."/>
            <person name="Ylla G."/>
        </authorList>
    </citation>
    <scope>NUCLEOTIDE SEQUENCE [LARGE SCALE GENOMIC DNA]</scope>
    <source>
        <strain evidence="3">DAG 2021-001</strain>
        <tissue evidence="3">Whole body minus gut</tissue>
    </source>
</reference>
<comment type="caution">
    <text evidence="3">The sequence shown here is derived from an EMBL/GenBank/DDBJ whole genome shotgun (WGS) entry which is preliminary data.</text>
</comment>
<gene>
    <name evidence="3" type="ORF">R5R35_011872</name>
</gene>
<dbReference type="PANTHER" id="PTHR28541:SF1">
    <property type="entry name" value="DDB1- AND CUL4-ASSOCIATED FACTOR 15"/>
    <property type="match status" value="1"/>
</dbReference>